<protein>
    <submittedName>
        <fullName evidence="2">Uncharacterized protein</fullName>
    </submittedName>
</protein>
<accession>A0A6V8R6Z4</accession>
<dbReference type="Proteomes" id="UP000517252">
    <property type="component" value="Unassembled WGS sequence"/>
</dbReference>
<keyword evidence="1" id="KW-0812">Transmembrane</keyword>
<reference evidence="2 3" key="1">
    <citation type="submission" date="2020-07" db="EMBL/GenBank/DDBJ databases">
        <title>Trichoderma asperellum IC-1 whole genome shotgun sequence.</title>
        <authorList>
            <person name="Kanamasa S."/>
            <person name="Takahashi H."/>
        </authorList>
    </citation>
    <scope>NUCLEOTIDE SEQUENCE [LARGE SCALE GENOMIC DNA]</scope>
    <source>
        <strain evidence="2 3">IC-1</strain>
    </source>
</reference>
<evidence type="ECO:0000256" key="1">
    <source>
        <dbReference type="SAM" id="Phobius"/>
    </source>
</evidence>
<sequence length="163" mass="18024">MEISRAIWTDAAIALLVAVAVNLSYNFILASIRSNRATKKSSRKPFVPQKFLTLRISNIPCSETNEERLHNILKYLPIEAQGIGGQPTVLGYSYSPTAVSRFSSQYAVATVTFEHAPAIKELEMVLKQKLGHAANDLRVDREFLGMTPLHNGGGSDARVEYVF</sequence>
<evidence type="ECO:0000313" key="3">
    <source>
        <dbReference type="Proteomes" id="UP000517252"/>
    </source>
</evidence>
<dbReference type="AlphaFoldDB" id="A0A6V8R6Z4"/>
<name>A0A6V8R6Z4_TRIAP</name>
<gene>
    <name evidence="2" type="ORF">TASIC1_0017015200</name>
</gene>
<keyword evidence="1" id="KW-1133">Transmembrane helix</keyword>
<keyword evidence="1" id="KW-0472">Membrane</keyword>
<proteinExistence type="predicted"/>
<dbReference type="OrthoDB" id="10411438at2759"/>
<comment type="caution">
    <text evidence="2">The sequence shown here is derived from an EMBL/GenBank/DDBJ whole genome shotgun (WGS) entry which is preliminary data.</text>
</comment>
<dbReference type="EMBL" id="BLZH01000017">
    <property type="protein sequence ID" value="GFP60390.1"/>
    <property type="molecule type" value="Genomic_DNA"/>
</dbReference>
<organism evidence="2 3">
    <name type="scientific">Trichoderma asperellum</name>
    <name type="common">Filamentous fungus</name>
    <dbReference type="NCBI Taxonomy" id="101201"/>
    <lineage>
        <taxon>Eukaryota</taxon>
        <taxon>Fungi</taxon>
        <taxon>Dikarya</taxon>
        <taxon>Ascomycota</taxon>
        <taxon>Pezizomycotina</taxon>
        <taxon>Sordariomycetes</taxon>
        <taxon>Hypocreomycetidae</taxon>
        <taxon>Hypocreales</taxon>
        <taxon>Hypocreaceae</taxon>
        <taxon>Trichoderma</taxon>
    </lineage>
</organism>
<feature type="transmembrane region" description="Helical" evidence="1">
    <location>
        <begin position="12"/>
        <end position="32"/>
    </location>
</feature>
<evidence type="ECO:0000313" key="2">
    <source>
        <dbReference type="EMBL" id="GFP60390.1"/>
    </source>
</evidence>